<dbReference type="HOGENOM" id="CLU_119315_0_0_6"/>
<dbReference type="InterPro" id="IPR026034">
    <property type="entry name" value="MreD_proteobac"/>
</dbReference>
<evidence type="ECO:0000256" key="4">
    <source>
        <dbReference type="ARBA" id="ARBA00022692"/>
    </source>
</evidence>
<dbReference type="STRING" id="686340.Metal_0763"/>
<dbReference type="GO" id="GO:0005886">
    <property type="term" value="C:plasma membrane"/>
    <property type="evidence" value="ECO:0007669"/>
    <property type="project" value="UniProtKB-SubCell"/>
</dbReference>
<name>H8GQD7_METAL</name>
<dbReference type="PANTHER" id="PTHR37484">
    <property type="entry name" value="ROD SHAPE-DETERMINING PROTEIN MRED"/>
    <property type="match status" value="1"/>
</dbReference>
<dbReference type="Pfam" id="PF04093">
    <property type="entry name" value="MreD"/>
    <property type="match status" value="1"/>
</dbReference>
<keyword evidence="7 8" id="KW-0472">Membrane</keyword>
<dbReference type="PANTHER" id="PTHR37484:SF1">
    <property type="entry name" value="ROD SHAPE-DETERMINING PROTEIN MRED"/>
    <property type="match status" value="1"/>
</dbReference>
<comment type="subcellular location">
    <subcellularLocation>
        <location evidence="8">Cell inner membrane</location>
    </subcellularLocation>
    <subcellularLocation>
        <location evidence="1">Cell membrane</location>
        <topology evidence="1">Multi-pass membrane protein</topology>
    </subcellularLocation>
</comment>
<dbReference type="PIRSF" id="PIRSF018472">
    <property type="entry name" value="MreD_proteobac"/>
    <property type="match status" value="1"/>
</dbReference>
<dbReference type="RefSeq" id="WP_005369769.1">
    <property type="nucleotide sequence ID" value="NZ_CM001475.1"/>
</dbReference>
<gene>
    <name evidence="10" type="ORF">Metal_0763</name>
</gene>
<evidence type="ECO:0000256" key="5">
    <source>
        <dbReference type="ARBA" id="ARBA00022960"/>
    </source>
</evidence>
<keyword evidence="11" id="KW-1185">Reference proteome</keyword>
<evidence type="ECO:0000313" key="11">
    <source>
        <dbReference type="Proteomes" id="UP000005090"/>
    </source>
</evidence>
<evidence type="ECO:0000256" key="7">
    <source>
        <dbReference type="ARBA" id="ARBA00023136"/>
    </source>
</evidence>
<keyword evidence="8" id="KW-0997">Cell inner membrane</keyword>
<evidence type="ECO:0000256" key="6">
    <source>
        <dbReference type="ARBA" id="ARBA00022989"/>
    </source>
</evidence>
<comment type="function">
    <text evidence="8">Involved in formation of the rod shape of the cell. May also contribute to regulation of formation of penicillin-binding proteins.</text>
</comment>
<evidence type="ECO:0000256" key="3">
    <source>
        <dbReference type="ARBA" id="ARBA00022475"/>
    </source>
</evidence>
<sequence length="162" mass="18873">MLLNNKYAWGRIVITLGLAMALRIVPLPGDWAFLNPDWVLLSLIYWSLAVPERVGIFYAWSFGLLTDVLFGRLFGQYALAYSLVIFLCLKLHKRLRLFPLIQQTLFIFFCLLLSQLLLFFIKNAQHPAQLHATFWVPILTGTLCWPLVYTTLRFVRLARRVK</sequence>
<accession>H8GQD7</accession>
<proteinExistence type="inferred from homology"/>
<dbReference type="AlphaFoldDB" id="H8GQD7"/>
<evidence type="ECO:0000256" key="1">
    <source>
        <dbReference type="ARBA" id="ARBA00004651"/>
    </source>
</evidence>
<keyword evidence="4 9" id="KW-0812">Transmembrane</keyword>
<protein>
    <recommendedName>
        <fullName evidence="8">Rod shape-determining protein MreD</fullName>
    </recommendedName>
</protein>
<evidence type="ECO:0000313" key="10">
    <source>
        <dbReference type="EMBL" id="EIC28596.1"/>
    </source>
</evidence>
<evidence type="ECO:0000256" key="9">
    <source>
        <dbReference type="SAM" id="Phobius"/>
    </source>
</evidence>
<organism evidence="10 11">
    <name type="scientific">Methylomicrobium album BG8</name>
    <dbReference type="NCBI Taxonomy" id="686340"/>
    <lineage>
        <taxon>Bacteria</taxon>
        <taxon>Pseudomonadati</taxon>
        <taxon>Pseudomonadota</taxon>
        <taxon>Gammaproteobacteria</taxon>
        <taxon>Methylococcales</taxon>
        <taxon>Methylococcaceae</taxon>
        <taxon>Methylomicrobium</taxon>
    </lineage>
</organism>
<dbReference type="GO" id="GO:0008360">
    <property type="term" value="P:regulation of cell shape"/>
    <property type="evidence" value="ECO:0007669"/>
    <property type="project" value="UniProtKB-UniRule"/>
</dbReference>
<feature type="transmembrane region" description="Helical" evidence="9">
    <location>
        <begin position="6"/>
        <end position="26"/>
    </location>
</feature>
<dbReference type="Proteomes" id="UP000005090">
    <property type="component" value="Chromosome"/>
</dbReference>
<dbReference type="EMBL" id="CM001475">
    <property type="protein sequence ID" value="EIC28596.1"/>
    <property type="molecule type" value="Genomic_DNA"/>
</dbReference>
<comment type="similarity">
    <text evidence="2 8">Belongs to the MreD family.</text>
</comment>
<feature type="transmembrane region" description="Helical" evidence="9">
    <location>
        <begin position="133"/>
        <end position="152"/>
    </location>
</feature>
<reference evidence="10 11" key="1">
    <citation type="journal article" date="2013" name="Genome Announc.">
        <title>Genome Sequence of the Obligate Gammaproteobacterial Methanotroph Methylomicrobium album Strain BG8.</title>
        <authorList>
            <person name="Kits K.D."/>
            <person name="Kalyuzhnaya M.G."/>
            <person name="Klotz M.G."/>
            <person name="Jetten M.S."/>
            <person name="Op den Camp H.J."/>
            <person name="Vuilleumier S."/>
            <person name="Bringel F."/>
            <person name="Dispirito A.A."/>
            <person name="Murrell J.C."/>
            <person name="Bruce D."/>
            <person name="Cheng J.F."/>
            <person name="Copeland A."/>
            <person name="Goodwin L."/>
            <person name="Hauser L."/>
            <person name="Lajus A."/>
            <person name="Land M.L."/>
            <person name="Lapidus A."/>
            <person name="Lucas S."/>
            <person name="Medigue C."/>
            <person name="Pitluck S."/>
            <person name="Woyke T."/>
            <person name="Zeytun A."/>
            <person name="Stein L.Y."/>
        </authorList>
    </citation>
    <scope>NUCLEOTIDE SEQUENCE [LARGE SCALE GENOMIC DNA]</scope>
    <source>
        <strain evidence="10 11">BG8</strain>
    </source>
</reference>
<feature type="transmembrane region" description="Helical" evidence="9">
    <location>
        <begin position="104"/>
        <end position="121"/>
    </location>
</feature>
<dbReference type="InterPro" id="IPR007227">
    <property type="entry name" value="Cell_shape_determining_MreD"/>
</dbReference>
<evidence type="ECO:0000256" key="2">
    <source>
        <dbReference type="ARBA" id="ARBA00007776"/>
    </source>
</evidence>
<dbReference type="eggNOG" id="COG2891">
    <property type="taxonomic scope" value="Bacteria"/>
</dbReference>
<dbReference type="NCBIfam" id="TIGR03426">
    <property type="entry name" value="shape_MreD"/>
    <property type="match status" value="1"/>
</dbReference>
<keyword evidence="5 8" id="KW-0133">Cell shape</keyword>
<evidence type="ECO:0000256" key="8">
    <source>
        <dbReference type="PIRNR" id="PIRNR018472"/>
    </source>
</evidence>
<keyword evidence="3 8" id="KW-1003">Cell membrane</keyword>
<keyword evidence="6 9" id="KW-1133">Transmembrane helix</keyword>
<feature type="transmembrane region" description="Helical" evidence="9">
    <location>
        <begin position="73"/>
        <end position="92"/>
    </location>
</feature>